<comment type="caution">
    <text evidence="1">The sequence shown here is derived from an EMBL/GenBank/DDBJ whole genome shotgun (WGS) entry which is preliminary data.</text>
</comment>
<accession>A0A1F7GB33</accession>
<organism evidence="1 2">
    <name type="scientific">Candidatus Roizmanbacteria bacterium RIFCSPHIGHO2_01_FULL_39_12b</name>
    <dbReference type="NCBI Taxonomy" id="1802030"/>
    <lineage>
        <taxon>Bacteria</taxon>
        <taxon>Candidatus Roizmaniibacteriota</taxon>
    </lineage>
</organism>
<evidence type="ECO:0000313" key="1">
    <source>
        <dbReference type="EMBL" id="OGK15995.1"/>
    </source>
</evidence>
<proteinExistence type="predicted"/>
<protein>
    <submittedName>
        <fullName evidence="1">Uncharacterized protein</fullName>
    </submittedName>
</protein>
<dbReference type="Proteomes" id="UP000178372">
    <property type="component" value="Unassembled WGS sequence"/>
</dbReference>
<dbReference type="EMBL" id="MFZF01000022">
    <property type="protein sequence ID" value="OGK15995.1"/>
    <property type="molecule type" value="Genomic_DNA"/>
</dbReference>
<evidence type="ECO:0000313" key="2">
    <source>
        <dbReference type="Proteomes" id="UP000178372"/>
    </source>
</evidence>
<dbReference type="AlphaFoldDB" id="A0A1F7GB33"/>
<sequence>MKKVNVPYFLWDYDLNEKEVKAGLKSGSDSTRLFLIARILESAKYEDIWRYLTLNEILAVFPRLKLKPPIKNAWEVAFKAWHIVNYSYGKPNATAK</sequence>
<name>A0A1F7GB33_9BACT</name>
<gene>
    <name evidence="1" type="ORF">A2690_00895</name>
</gene>
<reference evidence="1 2" key="1">
    <citation type="journal article" date="2016" name="Nat. Commun.">
        <title>Thousands of microbial genomes shed light on interconnected biogeochemical processes in an aquifer system.</title>
        <authorList>
            <person name="Anantharaman K."/>
            <person name="Brown C.T."/>
            <person name="Hug L.A."/>
            <person name="Sharon I."/>
            <person name="Castelle C.J."/>
            <person name="Probst A.J."/>
            <person name="Thomas B.C."/>
            <person name="Singh A."/>
            <person name="Wilkins M.J."/>
            <person name="Karaoz U."/>
            <person name="Brodie E.L."/>
            <person name="Williams K.H."/>
            <person name="Hubbard S.S."/>
            <person name="Banfield J.F."/>
        </authorList>
    </citation>
    <scope>NUCLEOTIDE SEQUENCE [LARGE SCALE GENOMIC DNA]</scope>
</reference>